<organism evidence="1 2">
    <name type="scientific">Homoserinimonas aerilata</name>
    <dbReference type="NCBI Taxonomy" id="1162970"/>
    <lineage>
        <taxon>Bacteria</taxon>
        <taxon>Bacillati</taxon>
        <taxon>Actinomycetota</taxon>
        <taxon>Actinomycetes</taxon>
        <taxon>Micrococcales</taxon>
        <taxon>Microbacteriaceae</taxon>
        <taxon>Homoserinimonas</taxon>
    </lineage>
</organism>
<dbReference type="Proteomes" id="UP000317998">
    <property type="component" value="Unassembled WGS sequence"/>
</dbReference>
<dbReference type="SUPFAM" id="SSF53649">
    <property type="entry name" value="Alkaline phosphatase-like"/>
    <property type="match status" value="1"/>
</dbReference>
<accession>A0A542YIR3</accession>
<dbReference type="GO" id="GO:0016787">
    <property type="term" value="F:hydrolase activity"/>
    <property type="evidence" value="ECO:0007669"/>
    <property type="project" value="UniProtKB-ARBA"/>
</dbReference>
<dbReference type="InterPro" id="IPR002591">
    <property type="entry name" value="Phosphodiest/P_Trfase"/>
</dbReference>
<dbReference type="PANTHER" id="PTHR10151:SF120">
    <property type="entry name" value="BIS(5'-ADENOSYL)-TRIPHOSPHATASE"/>
    <property type="match status" value="1"/>
</dbReference>
<proteinExistence type="predicted"/>
<name>A0A542YIR3_9MICO</name>
<keyword evidence="2" id="KW-1185">Reference proteome</keyword>
<reference evidence="1 2" key="1">
    <citation type="submission" date="2019-06" db="EMBL/GenBank/DDBJ databases">
        <title>Sequencing the genomes of 1000 actinobacteria strains.</title>
        <authorList>
            <person name="Klenk H.-P."/>
        </authorList>
    </citation>
    <scope>NUCLEOTIDE SEQUENCE [LARGE SCALE GENOMIC DNA]</scope>
    <source>
        <strain evidence="1 2">DSM 26477</strain>
    </source>
</reference>
<protein>
    <submittedName>
        <fullName evidence="1">Type I phosphodiesterase/nucleotide pyrophosphatase</fullName>
    </submittedName>
</protein>
<dbReference type="InterPro" id="IPR017850">
    <property type="entry name" value="Alkaline_phosphatase_core_sf"/>
</dbReference>
<dbReference type="Gene3D" id="3.40.720.10">
    <property type="entry name" value="Alkaline Phosphatase, subunit A"/>
    <property type="match status" value="1"/>
</dbReference>
<gene>
    <name evidence="1" type="ORF">FB562_0996</name>
</gene>
<dbReference type="PANTHER" id="PTHR10151">
    <property type="entry name" value="ECTONUCLEOTIDE PYROPHOSPHATASE/PHOSPHODIESTERASE"/>
    <property type="match status" value="1"/>
</dbReference>
<dbReference type="RefSeq" id="WP_141880121.1">
    <property type="nucleotide sequence ID" value="NZ_VFOM01000001.1"/>
</dbReference>
<dbReference type="AlphaFoldDB" id="A0A542YIR3"/>
<evidence type="ECO:0000313" key="2">
    <source>
        <dbReference type="Proteomes" id="UP000317998"/>
    </source>
</evidence>
<sequence>MLPAHHSHRFSLADVLSSLFASVRHEDNALDLRPVDRAVVVVADGLGVAALRARSGHARSLMRMLLDDTAPTTIGSGFPTTTAAALATLTTGHNPGEHGIVGYTAFDAAHDRVVNQLTGWDDLMPPERWQLEQTLFERSVADGVPAFVVGAARYADSGFTRAVLRGAEFRASPSIEGRFEVARDILDANDRALVYLYVPELDQVSHRHGWESEQWIARLEELDSAVRMFSAGLREGEGALLTADHGVLDVPAGSHVHFDEIPGLLDGIRHVAGEPRCLQLHWDPDADEALRARTLAAWQASESARSWVVTREEAVAAGWFGPVVKPEVLPRIGDVLVAARDGIAYYDTRTATASARAMVGQHGSVSSAETEIPLLRMGDYAAS</sequence>
<dbReference type="Pfam" id="PF01663">
    <property type="entry name" value="Phosphodiest"/>
    <property type="match status" value="1"/>
</dbReference>
<evidence type="ECO:0000313" key="1">
    <source>
        <dbReference type="EMBL" id="TQL47921.1"/>
    </source>
</evidence>
<dbReference type="EMBL" id="VFOM01000001">
    <property type="protein sequence ID" value="TQL47921.1"/>
    <property type="molecule type" value="Genomic_DNA"/>
</dbReference>
<comment type="caution">
    <text evidence="1">The sequence shown here is derived from an EMBL/GenBank/DDBJ whole genome shotgun (WGS) entry which is preliminary data.</text>
</comment>
<dbReference type="OrthoDB" id="9779267at2"/>